<accession>A0AA38LEB9</accession>
<dbReference type="EMBL" id="JAHRHJ020000003">
    <property type="protein sequence ID" value="KAH9321783.1"/>
    <property type="molecule type" value="Genomic_DNA"/>
</dbReference>
<feature type="compositionally biased region" description="Polar residues" evidence="1">
    <location>
        <begin position="44"/>
        <end position="58"/>
    </location>
</feature>
<dbReference type="AlphaFoldDB" id="A0AA38LEB9"/>
<evidence type="ECO:0000256" key="1">
    <source>
        <dbReference type="SAM" id="MobiDB-lite"/>
    </source>
</evidence>
<gene>
    <name evidence="2" type="ORF">KI387_016422</name>
</gene>
<reference evidence="2 3" key="1">
    <citation type="journal article" date="2021" name="Nat. Plants">
        <title>The Taxus genome provides insights into paclitaxel biosynthesis.</title>
        <authorList>
            <person name="Xiong X."/>
            <person name="Gou J."/>
            <person name="Liao Q."/>
            <person name="Li Y."/>
            <person name="Zhou Q."/>
            <person name="Bi G."/>
            <person name="Li C."/>
            <person name="Du R."/>
            <person name="Wang X."/>
            <person name="Sun T."/>
            <person name="Guo L."/>
            <person name="Liang H."/>
            <person name="Lu P."/>
            <person name="Wu Y."/>
            <person name="Zhang Z."/>
            <person name="Ro D.K."/>
            <person name="Shang Y."/>
            <person name="Huang S."/>
            <person name="Yan J."/>
        </authorList>
    </citation>
    <scope>NUCLEOTIDE SEQUENCE [LARGE SCALE GENOMIC DNA]</scope>
    <source>
        <strain evidence="2">Ta-2019</strain>
    </source>
</reference>
<dbReference type="Proteomes" id="UP000824469">
    <property type="component" value="Unassembled WGS sequence"/>
</dbReference>
<organism evidence="2 3">
    <name type="scientific">Taxus chinensis</name>
    <name type="common">Chinese yew</name>
    <name type="synonym">Taxus wallichiana var. chinensis</name>
    <dbReference type="NCBI Taxonomy" id="29808"/>
    <lineage>
        <taxon>Eukaryota</taxon>
        <taxon>Viridiplantae</taxon>
        <taxon>Streptophyta</taxon>
        <taxon>Embryophyta</taxon>
        <taxon>Tracheophyta</taxon>
        <taxon>Spermatophyta</taxon>
        <taxon>Pinopsida</taxon>
        <taxon>Pinidae</taxon>
        <taxon>Conifers II</taxon>
        <taxon>Cupressales</taxon>
        <taxon>Taxaceae</taxon>
        <taxon>Taxus</taxon>
    </lineage>
</organism>
<keyword evidence="3" id="KW-1185">Reference proteome</keyword>
<feature type="non-terminal residue" evidence="2">
    <location>
        <position position="1"/>
    </location>
</feature>
<feature type="region of interest" description="Disordered" evidence="1">
    <location>
        <begin position="35"/>
        <end position="58"/>
    </location>
</feature>
<sequence length="58" mass="6471">DSPHEQQLEEVDLLNFISEEEVKYVDILGLQAKEEELPSEKRASTSCSSPQIIPSNAV</sequence>
<feature type="non-terminal residue" evidence="2">
    <location>
        <position position="58"/>
    </location>
</feature>
<evidence type="ECO:0000313" key="3">
    <source>
        <dbReference type="Proteomes" id="UP000824469"/>
    </source>
</evidence>
<comment type="caution">
    <text evidence="2">The sequence shown here is derived from an EMBL/GenBank/DDBJ whole genome shotgun (WGS) entry which is preliminary data.</text>
</comment>
<protein>
    <submittedName>
        <fullName evidence="2">Uncharacterized protein</fullName>
    </submittedName>
</protein>
<name>A0AA38LEB9_TAXCH</name>
<evidence type="ECO:0000313" key="2">
    <source>
        <dbReference type="EMBL" id="KAH9321783.1"/>
    </source>
</evidence>
<proteinExistence type="predicted"/>